<dbReference type="EMBL" id="FLUL01000001">
    <property type="protein sequence ID" value="SBV98651.1"/>
    <property type="molecule type" value="Genomic_DNA"/>
</dbReference>
<dbReference type="InterPro" id="IPR036291">
    <property type="entry name" value="NAD(P)-bd_dom_sf"/>
</dbReference>
<dbReference type="CDD" id="cd05346">
    <property type="entry name" value="SDR_c5"/>
    <property type="match status" value="1"/>
</dbReference>
<gene>
    <name evidence="4" type="primary">ydfG</name>
    <name evidence="4" type="ORF">KL86DYS2_11486</name>
</gene>
<reference evidence="4" key="1">
    <citation type="submission" date="2016-04" db="EMBL/GenBank/DDBJ databases">
        <authorList>
            <person name="Evans L.H."/>
            <person name="Alamgir A."/>
            <person name="Owens N."/>
            <person name="Weber N.D."/>
            <person name="Virtaneva K."/>
            <person name="Barbian K."/>
            <person name="Babar A."/>
            <person name="Rosenke K."/>
        </authorList>
    </citation>
    <scope>NUCLEOTIDE SEQUENCE</scope>
    <source>
        <strain evidence="4">86-2</strain>
    </source>
</reference>
<dbReference type="InterPro" id="IPR002347">
    <property type="entry name" value="SDR_fam"/>
</dbReference>
<comment type="similarity">
    <text evidence="1 3">Belongs to the short-chain dehydrogenases/reductases (SDR) family.</text>
</comment>
<dbReference type="AlphaFoldDB" id="A0A212JGW3"/>
<accession>A0A212JGW3</accession>
<organism evidence="4">
    <name type="scientific">uncultured Dysgonomonas sp</name>
    <dbReference type="NCBI Taxonomy" id="206096"/>
    <lineage>
        <taxon>Bacteria</taxon>
        <taxon>Pseudomonadati</taxon>
        <taxon>Bacteroidota</taxon>
        <taxon>Bacteroidia</taxon>
        <taxon>Bacteroidales</taxon>
        <taxon>Dysgonomonadaceae</taxon>
        <taxon>Dysgonomonas</taxon>
        <taxon>environmental samples</taxon>
    </lineage>
</organism>
<evidence type="ECO:0000256" key="3">
    <source>
        <dbReference type="RuleBase" id="RU000363"/>
    </source>
</evidence>
<sequence>MKKIALITGATSGLGRAIALRLGKEGYNLIITGRRKDKLEELDKEISINYGSMVLPLCFDVRKYDEVEAALGNLPEKWKNIDVLVNNAGLAVGLDPIYKGEVDDWERMIDTNVKGLLYVTRVVTPVMVERCSGHIINIGSIAGKAVYPNGAVYCATKYAVNALHQGMRMDLLPYNIRVTQICPGAVETEFSLVRFKGDKGRADQVYTGYENLVADDIAESVYFAISQPPHVDIQDMLVMPTAQATGNMFHKKEK</sequence>
<dbReference type="PRINTS" id="PR00081">
    <property type="entry name" value="GDHRDH"/>
</dbReference>
<protein>
    <submittedName>
        <fullName evidence="4">NADP-dependent L-serine/L-allo-threonine dehydrogenase YdfG</fullName>
        <ecNumber evidence="4">1.1.1.-</ecNumber>
    </submittedName>
</protein>
<dbReference type="InterPro" id="IPR020904">
    <property type="entry name" value="Sc_DH/Rdtase_CS"/>
</dbReference>
<dbReference type="Pfam" id="PF00106">
    <property type="entry name" value="adh_short"/>
    <property type="match status" value="1"/>
</dbReference>
<dbReference type="FunFam" id="3.40.50.720:FF:000047">
    <property type="entry name" value="NADP-dependent L-serine/L-allo-threonine dehydrogenase"/>
    <property type="match status" value="1"/>
</dbReference>
<dbReference type="PANTHER" id="PTHR42901">
    <property type="entry name" value="ALCOHOL DEHYDROGENASE"/>
    <property type="match status" value="1"/>
</dbReference>
<name>A0A212JGW3_9BACT</name>
<dbReference type="SUPFAM" id="SSF51735">
    <property type="entry name" value="NAD(P)-binding Rossmann-fold domains"/>
    <property type="match status" value="1"/>
</dbReference>
<dbReference type="PROSITE" id="PS00061">
    <property type="entry name" value="ADH_SHORT"/>
    <property type="match status" value="1"/>
</dbReference>
<dbReference type="EC" id="1.1.1.-" evidence="4"/>
<evidence type="ECO:0000256" key="2">
    <source>
        <dbReference type="ARBA" id="ARBA00023002"/>
    </source>
</evidence>
<dbReference type="RefSeq" id="WP_296948770.1">
    <property type="nucleotide sequence ID" value="NZ_LT599021.1"/>
</dbReference>
<dbReference type="PRINTS" id="PR00080">
    <property type="entry name" value="SDRFAMILY"/>
</dbReference>
<evidence type="ECO:0000256" key="1">
    <source>
        <dbReference type="ARBA" id="ARBA00006484"/>
    </source>
</evidence>
<keyword evidence="2 4" id="KW-0560">Oxidoreductase</keyword>
<evidence type="ECO:0000313" key="4">
    <source>
        <dbReference type="EMBL" id="SBV98651.1"/>
    </source>
</evidence>
<dbReference type="GO" id="GO:0016616">
    <property type="term" value="F:oxidoreductase activity, acting on the CH-OH group of donors, NAD or NADP as acceptor"/>
    <property type="evidence" value="ECO:0007669"/>
    <property type="project" value="UniProtKB-ARBA"/>
</dbReference>
<dbReference type="PANTHER" id="PTHR42901:SF1">
    <property type="entry name" value="ALCOHOL DEHYDROGENASE"/>
    <property type="match status" value="1"/>
</dbReference>
<proteinExistence type="inferred from homology"/>
<dbReference type="Gene3D" id="3.40.50.720">
    <property type="entry name" value="NAD(P)-binding Rossmann-like Domain"/>
    <property type="match status" value="1"/>
</dbReference>